<keyword evidence="2" id="KW-0645">Protease</keyword>
<evidence type="ECO:0000256" key="1">
    <source>
        <dbReference type="ARBA" id="ARBA00001947"/>
    </source>
</evidence>
<keyword evidence="3" id="KW-0479">Metal-binding</keyword>
<dbReference type="AlphaFoldDB" id="A0A9N8VH16"/>
<dbReference type="PANTHER" id="PTHR22726:SF18">
    <property type="entry name" value="PEPTIDASE M48 DOMAIN-CONTAINING PROTEIN"/>
    <property type="match status" value="1"/>
</dbReference>
<dbReference type="PANTHER" id="PTHR22726">
    <property type="entry name" value="METALLOENDOPEPTIDASE OMA1"/>
    <property type="match status" value="1"/>
</dbReference>
<evidence type="ECO:0000259" key="8">
    <source>
        <dbReference type="Pfam" id="PF01435"/>
    </source>
</evidence>
<dbReference type="EMBL" id="CAJVPP010000202">
    <property type="protein sequence ID" value="CAG8454897.1"/>
    <property type="molecule type" value="Genomic_DNA"/>
</dbReference>
<dbReference type="GO" id="GO:0005743">
    <property type="term" value="C:mitochondrial inner membrane"/>
    <property type="evidence" value="ECO:0007669"/>
    <property type="project" value="TreeGrafter"/>
</dbReference>
<dbReference type="InterPro" id="IPR051156">
    <property type="entry name" value="Mito/Outer_Membr_Metalloprot"/>
</dbReference>
<keyword evidence="10" id="KW-1185">Reference proteome</keyword>
<evidence type="ECO:0000256" key="6">
    <source>
        <dbReference type="ARBA" id="ARBA00023049"/>
    </source>
</evidence>
<protein>
    <submittedName>
        <fullName evidence="9">2003_t:CDS:1</fullName>
    </submittedName>
</protein>
<name>A0A9N8VH16_FUNMO</name>
<dbReference type="GO" id="GO:0046872">
    <property type="term" value="F:metal ion binding"/>
    <property type="evidence" value="ECO:0007669"/>
    <property type="project" value="UniProtKB-KW"/>
</dbReference>
<evidence type="ECO:0000256" key="2">
    <source>
        <dbReference type="ARBA" id="ARBA00022670"/>
    </source>
</evidence>
<dbReference type="GO" id="GO:0034982">
    <property type="term" value="P:mitochondrial protein processing"/>
    <property type="evidence" value="ECO:0007669"/>
    <property type="project" value="TreeGrafter"/>
</dbReference>
<gene>
    <name evidence="9" type="ORF">FMOSSE_LOCUS1730</name>
</gene>
<keyword evidence="7" id="KW-1133">Transmembrane helix</keyword>
<comment type="caution">
    <text evidence="9">The sequence shown here is derived from an EMBL/GenBank/DDBJ whole genome shotgun (WGS) entry which is preliminary data.</text>
</comment>
<evidence type="ECO:0000256" key="5">
    <source>
        <dbReference type="ARBA" id="ARBA00022833"/>
    </source>
</evidence>
<feature type="domain" description="Peptidase M48" evidence="8">
    <location>
        <begin position="260"/>
        <end position="464"/>
    </location>
</feature>
<dbReference type="GO" id="GO:0004222">
    <property type="term" value="F:metalloendopeptidase activity"/>
    <property type="evidence" value="ECO:0007669"/>
    <property type="project" value="InterPro"/>
</dbReference>
<comment type="cofactor">
    <cofactor evidence="1">
        <name>Zn(2+)</name>
        <dbReference type="ChEBI" id="CHEBI:29105"/>
    </cofactor>
</comment>
<keyword evidence="7" id="KW-0472">Membrane</keyword>
<dbReference type="GO" id="GO:0006515">
    <property type="term" value="P:protein quality control for misfolded or incompletely synthesized proteins"/>
    <property type="evidence" value="ECO:0007669"/>
    <property type="project" value="TreeGrafter"/>
</dbReference>
<evidence type="ECO:0000256" key="4">
    <source>
        <dbReference type="ARBA" id="ARBA00022801"/>
    </source>
</evidence>
<keyword evidence="7" id="KW-0812">Transmembrane</keyword>
<dbReference type="Pfam" id="PF01435">
    <property type="entry name" value="Peptidase_M48"/>
    <property type="match status" value="1"/>
</dbReference>
<feature type="transmembrane region" description="Helical" evidence="7">
    <location>
        <begin position="133"/>
        <end position="154"/>
    </location>
</feature>
<keyword evidence="4" id="KW-0378">Hydrolase</keyword>
<dbReference type="InterPro" id="IPR001915">
    <property type="entry name" value="Peptidase_M48"/>
</dbReference>
<keyword evidence="5" id="KW-0862">Zinc</keyword>
<evidence type="ECO:0000313" key="10">
    <source>
        <dbReference type="Proteomes" id="UP000789375"/>
    </source>
</evidence>
<proteinExistence type="predicted"/>
<feature type="transmembrane region" description="Helical" evidence="7">
    <location>
        <begin position="99"/>
        <end position="121"/>
    </location>
</feature>
<accession>A0A9N8VH16</accession>
<organism evidence="9 10">
    <name type="scientific">Funneliformis mosseae</name>
    <name type="common">Endomycorrhizal fungus</name>
    <name type="synonym">Glomus mosseae</name>
    <dbReference type="NCBI Taxonomy" id="27381"/>
    <lineage>
        <taxon>Eukaryota</taxon>
        <taxon>Fungi</taxon>
        <taxon>Fungi incertae sedis</taxon>
        <taxon>Mucoromycota</taxon>
        <taxon>Glomeromycotina</taxon>
        <taxon>Glomeromycetes</taxon>
        <taxon>Glomerales</taxon>
        <taxon>Glomeraceae</taxon>
        <taxon>Funneliformis</taxon>
    </lineage>
</organism>
<reference evidence="9" key="1">
    <citation type="submission" date="2021-06" db="EMBL/GenBank/DDBJ databases">
        <authorList>
            <person name="Kallberg Y."/>
            <person name="Tangrot J."/>
            <person name="Rosling A."/>
        </authorList>
    </citation>
    <scope>NUCLEOTIDE SEQUENCE</scope>
    <source>
        <strain evidence="9">87-6 pot B 2015</strain>
    </source>
</reference>
<evidence type="ECO:0000313" key="9">
    <source>
        <dbReference type="EMBL" id="CAG8454897.1"/>
    </source>
</evidence>
<dbReference type="Proteomes" id="UP000789375">
    <property type="component" value="Unassembled WGS sequence"/>
</dbReference>
<evidence type="ECO:0000256" key="3">
    <source>
        <dbReference type="ARBA" id="ARBA00022723"/>
    </source>
</evidence>
<evidence type="ECO:0000256" key="7">
    <source>
        <dbReference type="SAM" id="Phobius"/>
    </source>
</evidence>
<keyword evidence="6" id="KW-0482">Metalloprotease</keyword>
<sequence length="522" mass="59849">MIRWIGLKGPLRNLRITTRFQRNGTNSLLKNQGTSYAIQYVKQPTFFTTTRRRTFDINLSSFSLSTLPKLVPKFQCRPFHATQPARAIPLPAFLLALKAANVTIVIRTLSNLLLSFLPFALRKNPKTGRPRRLLIFLTTVIPLTGFCMVTLMGLEQAPHTGRWRVRFLSEEEEKEICNVAFLMEIEKYKDKFLPNNRIESIFVHHVAENLIKGLNNDLMTLKSFKNLNEKESIEEVAKIVEQNVVNMKDESTDTQDGENEPIPFEIYIIEDDENFNAVSFGATKKMIIFTGWLNLIDYNEEYLAVTLSHEIAHILQRHSSESLGFNQILYMFADTARTLLWFPFLAAIGPLLNDYLNTAAQKLVETYTSGRYNQKAEKEADIVGLHLMALSGYHPKKAIELWNHLSLIIDQNRNVVNDVNVEPKEPQQIANTHQERKEQHLALFQSLQEFFASHPLEEVRARYLVDVLPDAEQIYEKVVAEGGKAKLFHSSNKPIEAFKDGDQIISKIWNGLRYLIGLNSES</sequence>
<dbReference type="Gene3D" id="3.30.2010.10">
    <property type="entry name" value="Metalloproteases ('zincins'), catalytic domain"/>
    <property type="match status" value="1"/>
</dbReference>